<organism evidence="1 2">
    <name type="scientific">Dactylonectria macrodidyma</name>
    <dbReference type="NCBI Taxonomy" id="307937"/>
    <lineage>
        <taxon>Eukaryota</taxon>
        <taxon>Fungi</taxon>
        <taxon>Dikarya</taxon>
        <taxon>Ascomycota</taxon>
        <taxon>Pezizomycotina</taxon>
        <taxon>Sordariomycetes</taxon>
        <taxon>Hypocreomycetidae</taxon>
        <taxon>Hypocreales</taxon>
        <taxon>Nectriaceae</taxon>
        <taxon>Dactylonectria</taxon>
    </lineage>
</organism>
<dbReference type="AlphaFoldDB" id="A0A9P9ENY9"/>
<keyword evidence="2" id="KW-1185">Reference proteome</keyword>
<dbReference type="EMBL" id="JAGMUV010000011">
    <property type="protein sequence ID" value="KAH7140636.1"/>
    <property type="molecule type" value="Genomic_DNA"/>
</dbReference>
<comment type="caution">
    <text evidence="1">The sequence shown here is derived from an EMBL/GenBank/DDBJ whole genome shotgun (WGS) entry which is preliminary data.</text>
</comment>
<dbReference type="Proteomes" id="UP000738349">
    <property type="component" value="Unassembled WGS sequence"/>
</dbReference>
<name>A0A9P9ENY9_9HYPO</name>
<accession>A0A9P9ENY9</accession>
<evidence type="ECO:0000313" key="1">
    <source>
        <dbReference type="EMBL" id="KAH7140636.1"/>
    </source>
</evidence>
<reference evidence="1" key="1">
    <citation type="journal article" date="2021" name="Nat. Commun.">
        <title>Genetic determinants of endophytism in the Arabidopsis root mycobiome.</title>
        <authorList>
            <person name="Mesny F."/>
            <person name="Miyauchi S."/>
            <person name="Thiergart T."/>
            <person name="Pickel B."/>
            <person name="Atanasova L."/>
            <person name="Karlsson M."/>
            <person name="Huettel B."/>
            <person name="Barry K.W."/>
            <person name="Haridas S."/>
            <person name="Chen C."/>
            <person name="Bauer D."/>
            <person name="Andreopoulos W."/>
            <person name="Pangilinan J."/>
            <person name="LaButti K."/>
            <person name="Riley R."/>
            <person name="Lipzen A."/>
            <person name="Clum A."/>
            <person name="Drula E."/>
            <person name="Henrissat B."/>
            <person name="Kohler A."/>
            <person name="Grigoriev I.V."/>
            <person name="Martin F.M."/>
            <person name="Hacquard S."/>
        </authorList>
    </citation>
    <scope>NUCLEOTIDE SEQUENCE</scope>
    <source>
        <strain evidence="1">MPI-CAGE-AT-0147</strain>
    </source>
</reference>
<proteinExistence type="predicted"/>
<evidence type="ECO:0000313" key="2">
    <source>
        <dbReference type="Proteomes" id="UP000738349"/>
    </source>
</evidence>
<sequence>MEPRSATLLLSPWPISSWSFWPVRPEVSRVFESRRSTPYLTWCRRVSPPQFPKAFPLSALSSSHVHSCSLCPILLALGPILLAPSLGCLVSLLALALSPNFVLYLPPADGLGPRILGQLGHALAAGLAFCAPATRSAKIALHHPPAPLPHSLSLSIASHPSAIILFARQLGQWPSCPRNA</sequence>
<gene>
    <name evidence="1" type="ORF">EDB81DRAFT_60339</name>
</gene>
<protein>
    <submittedName>
        <fullName evidence="1">Uncharacterized protein</fullName>
    </submittedName>
</protein>